<dbReference type="EMBL" id="JAPWTK010000200">
    <property type="protein sequence ID" value="KAJ8946010.1"/>
    <property type="molecule type" value="Genomic_DNA"/>
</dbReference>
<gene>
    <name evidence="1" type="ORF">NQ318_023256</name>
</gene>
<reference evidence="1" key="1">
    <citation type="journal article" date="2023" name="Insect Mol. Biol.">
        <title>Genome sequencing provides insights into the evolution of gene families encoding plant cell wall-degrading enzymes in longhorned beetles.</title>
        <authorList>
            <person name="Shin N.R."/>
            <person name="Okamura Y."/>
            <person name="Kirsch R."/>
            <person name="Pauchet Y."/>
        </authorList>
    </citation>
    <scope>NUCLEOTIDE SEQUENCE</scope>
    <source>
        <strain evidence="1">AMC_N1</strain>
    </source>
</reference>
<accession>A0AAV8Y531</accession>
<evidence type="ECO:0000313" key="1">
    <source>
        <dbReference type="EMBL" id="KAJ8946010.1"/>
    </source>
</evidence>
<dbReference type="Proteomes" id="UP001162162">
    <property type="component" value="Unassembled WGS sequence"/>
</dbReference>
<keyword evidence="2" id="KW-1185">Reference proteome</keyword>
<organism evidence="1 2">
    <name type="scientific">Aromia moschata</name>
    <dbReference type="NCBI Taxonomy" id="1265417"/>
    <lineage>
        <taxon>Eukaryota</taxon>
        <taxon>Metazoa</taxon>
        <taxon>Ecdysozoa</taxon>
        <taxon>Arthropoda</taxon>
        <taxon>Hexapoda</taxon>
        <taxon>Insecta</taxon>
        <taxon>Pterygota</taxon>
        <taxon>Neoptera</taxon>
        <taxon>Endopterygota</taxon>
        <taxon>Coleoptera</taxon>
        <taxon>Polyphaga</taxon>
        <taxon>Cucujiformia</taxon>
        <taxon>Chrysomeloidea</taxon>
        <taxon>Cerambycidae</taxon>
        <taxon>Cerambycinae</taxon>
        <taxon>Callichromatini</taxon>
        <taxon>Aromia</taxon>
    </lineage>
</organism>
<evidence type="ECO:0000313" key="2">
    <source>
        <dbReference type="Proteomes" id="UP001162162"/>
    </source>
</evidence>
<dbReference type="AlphaFoldDB" id="A0AAV8Y531"/>
<proteinExistence type="predicted"/>
<sequence>MRKINSVRQQKNPFELSPLLDMEEVEEELINKRRCLKGYSFKTPSKPSIKFTQEMKISPAAKETKLGKISTDKGVEKTLNSTLTMIKNS</sequence>
<name>A0AAV8Y531_9CUCU</name>
<comment type="caution">
    <text evidence="1">The sequence shown here is derived from an EMBL/GenBank/DDBJ whole genome shotgun (WGS) entry which is preliminary data.</text>
</comment>
<protein>
    <submittedName>
        <fullName evidence="1">Uncharacterized protein</fullName>
    </submittedName>
</protein>